<dbReference type="EMBL" id="QVTD01000016">
    <property type="protein sequence ID" value="RFU61197.1"/>
    <property type="molecule type" value="Genomic_DNA"/>
</dbReference>
<keyword evidence="2" id="KW-1185">Reference proteome</keyword>
<sequence>TEITFAEFDKKYTKDPQEKQWLDGLFEFRDGTKVNTDLLFYSASDIFDYASVIVYEGKIAHMQLETVNSINEIEKGLGISFSDDVIVDPNRVGFDIIFNEKFKDENIARFPNEWN</sequence>
<feature type="non-terminal residue" evidence="1">
    <location>
        <position position="1"/>
    </location>
</feature>
<gene>
    <name evidence="1" type="ORF">D0466_18395</name>
</gene>
<dbReference type="AlphaFoldDB" id="A0A372L8F2"/>
<dbReference type="OrthoDB" id="2902463at2"/>
<comment type="caution">
    <text evidence="1">The sequence shown here is derived from an EMBL/GenBank/DDBJ whole genome shotgun (WGS) entry which is preliminary data.</text>
</comment>
<organism evidence="1 2">
    <name type="scientific">Peribacillus glennii</name>
    <dbReference type="NCBI Taxonomy" id="2303991"/>
    <lineage>
        <taxon>Bacteria</taxon>
        <taxon>Bacillati</taxon>
        <taxon>Bacillota</taxon>
        <taxon>Bacilli</taxon>
        <taxon>Bacillales</taxon>
        <taxon>Bacillaceae</taxon>
        <taxon>Peribacillus</taxon>
    </lineage>
</organism>
<dbReference type="Proteomes" id="UP000262939">
    <property type="component" value="Unassembled WGS sequence"/>
</dbReference>
<proteinExistence type="predicted"/>
<name>A0A372L8F2_9BACI</name>
<accession>A0A372L8F2</accession>
<protein>
    <submittedName>
        <fullName evidence="1">Uncharacterized protein</fullName>
    </submittedName>
</protein>
<dbReference type="RefSeq" id="WP_158555941.1">
    <property type="nucleotide sequence ID" value="NZ_QVTD01000016.1"/>
</dbReference>
<evidence type="ECO:0000313" key="2">
    <source>
        <dbReference type="Proteomes" id="UP000262939"/>
    </source>
</evidence>
<reference evidence="1 2" key="1">
    <citation type="submission" date="2018-08" db="EMBL/GenBank/DDBJ databases">
        <title>Bacillus chawlae sp. nov., Bacillus glennii sp. nov., and Bacillus saganii sp. nov. Isolated from the Vehicle Assembly Building at Kennedy Space Center where the Viking Spacecraft were Assembled.</title>
        <authorList>
            <person name="Seuylemezian A."/>
            <person name="Vaishampayan P."/>
        </authorList>
    </citation>
    <scope>NUCLEOTIDE SEQUENCE [LARGE SCALE GENOMIC DNA]</scope>
    <source>
        <strain evidence="1 2">V44-8</strain>
    </source>
</reference>
<evidence type="ECO:0000313" key="1">
    <source>
        <dbReference type="EMBL" id="RFU61197.1"/>
    </source>
</evidence>